<accession>A0A2N5P001</accession>
<dbReference type="Proteomes" id="UP000234891">
    <property type="component" value="Unassembled WGS sequence"/>
</dbReference>
<comment type="caution">
    <text evidence="2">The sequence shown here is derived from an EMBL/GenBank/DDBJ whole genome shotgun (WGS) entry which is preliminary data.</text>
</comment>
<organism evidence="2 3">
    <name type="scientific">Mediterraneibacter gnavus</name>
    <name type="common">Ruminococcus gnavus</name>
    <dbReference type="NCBI Taxonomy" id="33038"/>
    <lineage>
        <taxon>Bacteria</taxon>
        <taxon>Bacillati</taxon>
        <taxon>Bacillota</taxon>
        <taxon>Clostridia</taxon>
        <taxon>Lachnospirales</taxon>
        <taxon>Lachnospiraceae</taxon>
        <taxon>Mediterraneibacter</taxon>
    </lineage>
</organism>
<dbReference type="AlphaFoldDB" id="A0A2N5P001"/>
<gene>
    <name evidence="2" type="ORF">CDL26_16135</name>
</gene>
<keyword evidence="1" id="KW-1133">Transmembrane helix</keyword>
<reference evidence="2 3" key="1">
    <citation type="journal article" date="2017" name="Genome Med.">
        <title>A novel Ruminococcus gnavus clade enriched in inflammatory bowel disease patients.</title>
        <authorList>
            <person name="Hall A.B."/>
            <person name="Yassour M."/>
            <person name="Sauk J."/>
            <person name="Garner A."/>
            <person name="Jiang X."/>
            <person name="Arthur T."/>
            <person name="Lagoudas G.K."/>
            <person name="Vatanen T."/>
            <person name="Fornelos N."/>
            <person name="Wilson R."/>
            <person name="Bertha M."/>
            <person name="Cohen M."/>
            <person name="Garber J."/>
            <person name="Khalili H."/>
            <person name="Gevers D."/>
            <person name="Ananthakrishnan A.N."/>
            <person name="Kugathasan S."/>
            <person name="Lander E.S."/>
            <person name="Blainey P."/>
            <person name="Vlamakis H."/>
            <person name="Xavier R.J."/>
            <person name="Huttenhower C."/>
        </authorList>
    </citation>
    <scope>NUCLEOTIDE SEQUENCE [LARGE SCALE GENOMIC DNA]</scope>
    <source>
        <strain evidence="2 3">RJX1124</strain>
    </source>
</reference>
<sequence>MRLYKMELFKLFQNKLFKIGMLAATGLLFLYFWFAEVGGEIATVDGKFYSGYEAVQMNRKITEEFEGDLTDEKVNQIIEKYGLPTKLEENMPGWRDGNFLNDFVTRYFTNGAWENGVLPTERYSLGETELGKAYDEIGKTPYLAYTTGWKVFVEMLQFGLILGSILIICGVSTIFAEESQTKMLPLIFSTEEGRRKDVPAKILASFTFTIFIFMWFVLVNLVLCWMIYGLKGFENISWMVLSQHMLQPVLFLKYLGILLGLAFQALLSLCAITLCVSAYQDSSFGAVIIAAVCWGLPVLIRMFFGGIIWLIVDSMPIFLVMPGIVNDIYEIWYIVLGINICFAIGCLVKGLVSYKTKQFA</sequence>
<feature type="transmembrane region" description="Helical" evidence="1">
    <location>
        <begin position="155"/>
        <end position="176"/>
    </location>
</feature>
<feature type="transmembrane region" description="Helical" evidence="1">
    <location>
        <begin position="331"/>
        <end position="352"/>
    </location>
</feature>
<evidence type="ECO:0000256" key="1">
    <source>
        <dbReference type="SAM" id="Phobius"/>
    </source>
</evidence>
<name>A0A2N5P001_MEDGN</name>
<keyword evidence="1" id="KW-0472">Membrane</keyword>
<evidence type="ECO:0000313" key="3">
    <source>
        <dbReference type="Proteomes" id="UP000234891"/>
    </source>
</evidence>
<keyword evidence="1" id="KW-0812">Transmembrane</keyword>
<feature type="transmembrane region" description="Helical" evidence="1">
    <location>
        <begin position="250"/>
        <end position="279"/>
    </location>
</feature>
<feature type="transmembrane region" description="Helical" evidence="1">
    <location>
        <begin position="16"/>
        <end position="34"/>
    </location>
</feature>
<evidence type="ECO:0000313" key="2">
    <source>
        <dbReference type="EMBL" id="PLT68415.1"/>
    </source>
</evidence>
<protein>
    <submittedName>
        <fullName evidence="2">ABC transporter permease</fullName>
    </submittedName>
</protein>
<feature type="transmembrane region" description="Helical" evidence="1">
    <location>
        <begin position="286"/>
        <end position="311"/>
    </location>
</feature>
<dbReference type="RefSeq" id="WP_101871609.1">
    <property type="nucleotide sequence ID" value="NZ_NIHS01000058.1"/>
</dbReference>
<proteinExistence type="predicted"/>
<dbReference type="EMBL" id="NIHS01000058">
    <property type="protein sequence ID" value="PLT68415.1"/>
    <property type="molecule type" value="Genomic_DNA"/>
</dbReference>
<feature type="transmembrane region" description="Helical" evidence="1">
    <location>
        <begin position="202"/>
        <end position="230"/>
    </location>
</feature>